<comment type="caution">
    <text evidence="1">The sequence shown here is derived from an EMBL/GenBank/DDBJ whole genome shotgun (WGS) entry which is preliminary data.</text>
</comment>
<dbReference type="EMBL" id="JBHUGS010000005">
    <property type="protein sequence ID" value="MFD1952154.1"/>
    <property type="molecule type" value="Genomic_DNA"/>
</dbReference>
<organism evidence="1 2">
    <name type="scientific">Sphingomonas arantia</name>
    <dbReference type="NCBI Taxonomy" id="1460676"/>
    <lineage>
        <taxon>Bacteria</taxon>
        <taxon>Pseudomonadati</taxon>
        <taxon>Pseudomonadota</taxon>
        <taxon>Alphaproteobacteria</taxon>
        <taxon>Sphingomonadales</taxon>
        <taxon>Sphingomonadaceae</taxon>
        <taxon>Sphingomonas</taxon>
    </lineage>
</organism>
<reference evidence="2" key="1">
    <citation type="journal article" date="2019" name="Int. J. Syst. Evol. Microbiol.">
        <title>The Global Catalogue of Microorganisms (GCM) 10K type strain sequencing project: providing services to taxonomists for standard genome sequencing and annotation.</title>
        <authorList>
            <consortium name="The Broad Institute Genomics Platform"/>
            <consortium name="The Broad Institute Genome Sequencing Center for Infectious Disease"/>
            <person name="Wu L."/>
            <person name="Ma J."/>
        </authorList>
    </citation>
    <scope>NUCLEOTIDE SEQUENCE [LARGE SCALE GENOMIC DNA]</scope>
    <source>
        <strain evidence="2">CGMCC 1.12702</strain>
    </source>
</reference>
<name>A0ABW4TZI4_9SPHN</name>
<sequence length="54" mass="6053">MRIVVRGQIVTARICGRLGARIVRDEGRMLTLLAGHLQSRPTQLRHQFGTARDA</sequence>
<proteinExistence type="predicted"/>
<dbReference type="Proteomes" id="UP001597400">
    <property type="component" value="Unassembled WGS sequence"/>
</dbReference>
<keyword evidence="2" id="KW-1185">Reference proteome</keyword>
<accession>A0ABW4TZI4</accession>
<gene>
    <name evidence="1" type="ORF">ACFSGX_15375</name>
</gene>
<dbReference type="RefSeq" id="WP_380931210.1">
    <property type="nucleotide sequence ID" value="NZ_JBHUGS010000005.1"/>
</dbReference>
<evidence type="ECO:0000313" key="1">
    <source>
        <dbReference type="EMBL" id="MFD1952154.1"/>
    </source>
</evidence>
<protein>
    <submittedName>
        <fullName evidence="1">Uncharacterized protein</fullName>
    </submittedName>
</protein>
<evidence type="ECO:0000313" key="2">
    <source>
        <dbReference type="Proteomes" id="UP001597400"/>
    </source>
</evidence>